<dbReference type="Gene3D" id="1.20.120.20">
    <property type="entry name" value="Apolipoprotein"/>
    <property type="match status" value="1"/>
</dbReference>
<feature type="transmembrane region" description="Helical" evidence="2">
    <location>
        <begin position="74"/>
        <end position="94"/>
    </location>
</feature>
<gene>
    <name evidence="3" type="ORF">GGQ66_000281</name>
</gene>
<dbReference type="RefSeq" id="WP_183788630.1">
    <property type="nucleotide sequence ID" value="NZ_JACIDU010000001.1"/>
</dbReference>
<evidence type="ECO:0000313" key="4">
    <source>
        <dbReference type="Proteomes" id="UP000584824"/>
    </source>
</evidence>
<reference evidence="3 4" key="1">
    <citation type="submission" date="2020-08" db="EMBL/GenBank/DDBJ databases">
        <title>Genomic Encyclopedia of Type Strains, Phase IV (KMG-IV): sequencing the most valuable type-strain genomes for metagenomic binning, comparative biology and taxonomic classification.</title>
        <authorList>
            <person name="Goeker M."/>
        </authorList>
    </citation>
    <scope>NUCLEOTIDE SEQUENCE [LARGE SCALE GENOMIC DNA]</scope>
    <source>
        <strain evidence="3 4">DSM 26385</strain>
    </source>
</reference>
<name>A0A7W6K0A7_9HYPH</name>
<comment type="caution">
    <text evidence="3">The sequence shown here is derived from an EMBL/GenBank/DDBJ whole genome shotgun (WGS) entry which is preliminary data.</text>
</comment>
<evidence type="ECO:0000256" key="1">
    <source>
        <dbReference type="SAM" id="MobiDB-lite"/>
    </source>
</evidence>
<organism evidence="3 4">
    <name type="scientific">Allorhizobium borbori</name>
    <dbReference type="NCBI Taxonomy" id="485907"/>
    <lineage>
        <taxon>Bacteria</taxon>
        <taxon>Pseudomonadati</taxon>
        <taxon>Pseudomonadota</taxon>
        <taxon>Alphaproteobacteria</taxon>
        <taxon>Hyphomicrobiales</taxon>
        <taxon>Rhizobiaceae</taxon>
        <taxon>Rhizobium/Agrobacterium group</taxon>
        <taxon>Allorhizobium</taxon>
    </lineage>
</organism>
<keyword evidence="2" id="KW-0472">Membrane</keyword>
<evidence type="ECO:0000313" key="3">
    <source>
        <dbReference type="EMBL" id="MBB4101765.1"/>
    </source>
</evidence>
<feature type="region of interest" description="Disordered" evidence="1">
    <location>
        <begin position="30"/>
        <end position="65"/>
    </location>
</feature>
<dbReference type="AlphaFoldDB" id="A0A7W6K0A7"/>
<keyword evidence="4" id="KW-1185">Reference proteome</keyword>
<keyword evidence="2" id="KW-0812">Transmembrane</keyword>
<keyword evidence="2" id="KW-1133">Transmembrane helix</keyword>
<evidence type="ECO:0000256" key="2">
    <source>
        <dbReference type="SAM" id="Phobius"/>
    </source>
</evidence>
<dbReference type="EMBL" id="JACIDU010000001">
    <property type="protein sequence ID" value="MBB4101765.1"/>
    <property type="molecule type" value="Genomic_DNA"/>
</dbReference>
<sequence length="111" mass="11674">MAQKLTEATIEEQIAALREQIAGLTESVSSQAGSLKEKAEERLDEARGGLRRAASTVREGGQQALETVRDNPGAATSVAAIAALSGMAVGYLIGSLSRNPPAHSGWTKNWR</sequence>
<accession>A0A7W6K0A7</accession>
<protein>
    <submittedName>
        <fullName evidence="3">ElaB/YqjD/DUF883 family membrane-anchored ribosome-binding protein</fullName>
    </submittedName>
</protein>
<proteinExistence type="predicted"/>
<feature type="compositionally biased region" description="Basic and acidic residues" evidence="1">
    <location>
        <begin position="35"/>
        <end position="48"/>
    </location>
</feature>
<dbReference type="Proteomes" id="UP000584824">
    <property type="component" value="Unassembled WGS sequence"/>
</dbReference>